<keyword evidence="3" id="KW-0677">Repeat</keyword>
<dbReference type="STRING" id="1047168.A0A0F4GZA1"/>
<keyword evidence="6" id="KW-0539">Nucleus</keyword>
<dbReference type="EMBL" id="LAFY01000055">
    <property type="protein sequence ID" value="KJY02368.1"/>
    <property type="molecule type" value="Genomic_DNA"/>
</dbReference>
<reference evidence="10 11" key="1">
    <citation type="submission" date="2015-03" db="EMBL/GenBank/DDBJ databases">
        <title>RNA-seq based gene annotation and comparative genomics of four Zymoseptoria species reveal species-specific pathogenicity related genes and transposable element activity.</title>
        <authorList>
            <person name="Grandaubert J."/>
            <person name="Bhattacharyya A."/>
            <person name="Stukenbrock E.H."/>
        </authorList>
    </citation>
    <scope>NUCLEOTIDE SEQUENCE [LARGE SCALE GENOMIC DNA]</scope>
    <source>
        <strain evidence="10 11">Zb18110</strain>
    </source>
</reference>
<dbReference type="SMART" id="SM00355">
    <property type="entry name" value="ZnF_C2H2"/>
    <property type="match status" value="3"/>
</dbReference>
<accession>A0A0F4GZA1</accession>
<dbReference type="PANTHER" id="PTHR16515">
    <property type="entry name" value="PR DOMAIN ZINC FINGER PROTEIN"/>
    <property type="match status" value="1"/>
</dbReference>
<dbReference type="Proteomes" id="UP000033647">
    <property type="component" value="Unassembled WGS sequence"/>
</dbReference>
<dbReference type="GO" id="GO:0008270">
    <property type="term" value="F:zinc ion binding"/>
    <property type="evidence" value="ECO:0007669"/>
    <property type="project" value="UniProtKB-KW"/>
</dbReference>
<name>A0A0F4GZA1_9PEZI</name>
<dbReference type="GO" id="GO:0010468">
    <property type="term" value="P:regulation of gene expression"/>
    <property type="evidence" value="ECO:0007669"/>
    <property type="project" value="TreeGrafter"/>
</dbReference>
<dbReference type="InterPro" id="IPR050331">
    <property type="entry name" value="Zinc_finger"/>
</dbReference>
<organism evidence="10 11">
    <name type="scientific">Zymoseptoria brevis</name>
    <dbReference type="NCBI Taxonomy" id="1047168"/>
    <lineage>
        <taxon>Eukaryota</taxon>
        <taxon>Fungi</taxon>
        <taxon>Dikarya</taxon>
        <taxon>Ascomycota</taxon>
        <taxon>Pezizomycotina</taxon>
        <taxon>Dothideomycetes</taxon>
        <taxon>Dothideomycetidae</taxon>
        <taxon>Mycosphaerellales</taxon>
        <taxon>Mycosphaerellaceae</taxon>
        <taxon>Zymoseptoria</taxon>
    </lineage>
</organism>
<feature type="compositionally biased region" description="Polar residues" evidence="8">
    <location>
        <begin position="176"/>
        <end position="194"/>
    </location>
</feature>
<sequence>MSYYPDSRNRKPQTTGSMGSNHAMDYSPASNPSTSVSQQYEQTQYNSSTSWADVGASLEDQYAMAQSMAWSTDPSRQVLLDSMQTPTQAMFMDMPLSQGNSNGTSSMTWPATLANPLHSTQYPTSQQGHIFAATQNCYVQPNSLQGLSSDPSYATWPLPQNSADSYFLRNNLSPGPSDYSVSSQTSGISLSPYANSEPGRNDTAHVKVEELYESVRSRLNSDSATDIQHHHVNLNDVHRPPRAVAEKQRRSSSRSSLQSEHMEQKPAMSTSRISPALRRSISSNNVRDNRADKRGFTTKANSTCACQLCGRYFQRTYNLRAHMETHNPVRDQPWKCQHEGCERRFVRKTDLVRHWDSVHLKARPHHCKLCLNSFARKDTLRRHIDDGCPSRPEGQRRSSSRRASTSSANHAQHHRQQYSDTAPFPKVEPEDE</sequence>
<evidence type="ECO:0000259" key="9">
    <source>
        <dbReference type="PROSITE" id="PS50157"/>
    </source>
</evidence>
<dbReference type="PANTHER" id="PTHR16515:SF49">
    <property type="entry name" value="GASTRULA ZINC FINGER PROTEIN XLCGF49.1-LIKE-RELATED"/>
    <property type="match status" value="1"/>
</dbReference>
<evidence type="ECO:0000256" key="5">
    <source>
        <dbReference type="ARBA" id="ARBA00022833"/>
    </source>
</evidence>
<feature type="region of interest" description="Disordered" evidence="8">
    <location>
        <begin position="1"/>
        <end position="44"/>
    </location>
</feature>
<gene>
    <name evidence="10" type="ORF">TI39_contig58g00006</name>
</gene>
<dbReference type="SUPFAM" id="SSF57667">
    <property type="entry name" value="beta-beta-alpha zinc fingers"/>
    <property type="match status" value="2"/>
</dbReference>
<evidence type="ECO:0000313" key="11">
    <source>
        <dbReference type="Proteomes" id="UP000033647"/>
    </source>
</evidence>
<evidence type="ECO:0000256" key="8">
    <source>
        <dbReference type="SAM" id="MobiDB-lite"/>
    </source>
</evidence>
<evidence type="ECO:0000256" key="6">
    <source>
        <dbReference type="ARBA" id="ARBA00023242"/>
    </source>
</evidence>
<evidence type="ECO:0000256" key="1">
    <source>
        <dbReference type="ARBA" id="ARBA00004123"/>
    </source>
</evidence>
<feature type="compositionally biased region" description="Basic and acidic residues" evidence="8">
    <location>
        <begin position="383"/>
        <end position="396"/>
    </location>
</feature>
<dbReference type="GO" id="GO:0005634">
    <property type="term" value="C:nucleus"/>
    <property type="evidence" value="ECO:0007669"/>
    <property type="project" value="UniProtKB-SubCell"/>
</dbReference>
<protein>
    <recommendedName>
        <fullName evidence="9">C2H2-type domain-containing protein</fullName>
    </recommendedName>
</protein>
<evidence type="ECO:0000256" key="3">
    <source>
        <dbReference type="ARBA" id="ARBA00022737"/>
    </source>
</evidence>
<feature type="region of interest" description="Disordered" evidence="8">
    <location>
        <begin position="176"/>
        <end position="201"/>
    </location>
</feature>
<comment type="caution">
    <text evidence="10">The sequence shown here is derived from an EMBL/GenBank/DDBJ whole genome shotgun (WGS) entry which is preliminary data.</text>
</comment>
<keyword evidence="2" id="KW-0479">Metal-binding</keyword>
<dbReference type="OrthoDB" id="6910977at2759"/>
<proteinExistence type="predicted"/>
<feature type="region of interest" description="Disordered" evidence="8">
    <location>
        <begin position="231"/>
        <end position="294"/>
    </location>
</feature>
<feature type="region of interest" description="Disordered" evidence="8">
    <location>
        <begin position="383"/>
        <end position="432"/>
    </location>
</feature>
<feature type="domain" description="C2H2-type" evidence="9">
    <location>
        <begin position="304"/>
        <end position="331"/>
    </location>
</feature>
<dbReference type="Pfam" id="PF00096">
    <property type="entry name" value="zf-C2H2"/>
    <property type="match status" value="1"/>
</dbReference>
<keyword evidence="4 7" id="KW-0863">Zinc-finger</keyword>
<dbReference type="InterPro" id="IPR013087">
    <property type="entry name" value="Znf_C2H2_type"/>
</dbReference>
<dbReference type="AlphaFoldDB" id="A0A0F4GZA1"/>
<feature type="compositionally biased region" description="Polar residues" evidence="8">
    <location>
        <begin position="28"/>
        <end position="44"/>
    </location>
</feature>
<feature type="compositionally biased region" description="Basic and acidic residues" evidence="8">
    <location>
        <begin position="236"/>
        <end position="249"/>
    </location>
</feature>
<comment type="subcellular location">
    <subcellularLocation>
        <location evidence="1">Nucleus</location>
    </subcellularLocation>
</comment>
<evidence type="ECO:0000256" key="7">
    <source>
        <dbReference type="PROSITE-ProRule" id="PRU00042"/>
    </source>
</evidence>
<evidence type="ECO:0000256" key="2">
    <source>
        <dbReference type="ARBA" id="ARBA00022723"/>
    </source>
</evidence>
<keyword evidence="11" id="KW-1185">Reference proteome</keyword>
<feature type="domain" description="C2H2-type" evidence="9">
    <location>
        <begin position="365"/>
        <end position="392"/>
    </location>
</feature>
<keyword evidence="5" id="KW-0862">Zinc</keyword>
<evidence type="ECO:0000256" key="4">
    <source>
        <dbReference type="ARBA" id="ARBA00022771"/>
    </source>
</evidence>
<dbReference type="PROSITE" id="PS00028">
    <property type="entry name" value="ZINC_FINGER_C2H2_1"/>
    <property type="match status" value="2"/>
</dbReference>
<feature type="domain" description="C2H2-type" evidence="9">
    <location>
        <begin position="334"/>
        <end position="364"/>
    </location>
</feature>
<dbReference type="Gene3D" id="3.30.160.60">
    <property type="entry name" value="Classic Zinc Finger"/>
    <property type="match status" value="2"/>
</dbReference>
<dbReference type="PROSITE" id="PS50157">
    <property type="entry name" value="ZINC_FINGER_C2H2_2"/>
    <property type="match status" value="3"/>
</dbReference>
<dbReference type="InterPro" id="IPR036236">
    <property type="entry name" value="Znf_C2H2_sf"/>
</dbReference>
<evidence type="ECO:0000313" key="10">
    <source>
        <dbReference type="EMBL" id="KJY02368.1"/>
    </source>
</evidence>